<keyword evidence="3" id="KW-1185">Reference proteome</keyword>
<dbReference type="AlphaFoldDB" id="K5W869"/>
<evidence type="ECO:0000313" key="2">
    <source>
        <dbReference type="EMBL" id="EKM55340.1"/>
    </source>
</evidence>
<dbReference type="EMBL" id="JH930472">
    <property type="protein sequence ID" value="EKM55340.1"/>
    <property type="molecule type" value="Genomic_DNA"/>
</dbReference>
<name>K5W869_PHACS</name>
<feature type="non-terminal residue" evidence="2">
    <location>
        <position position="1"/>
    </location>
</feature>
<feature type="region of interest" description="Disordered" evidence="1">
    <location>
        <begin position="204"/>
        <end position="228"/>
    </location>
</feature>
<feature type="compositionally biased region" description="Polar residues" evidence="1">
    <location>
        <begin position="7"/>
        <end position="25"/>
    </location>
</feature>
<evidence type="ECO:0000313" key="3">
    <source>
        <dbReference type="Proteomes" id="UP000008370"/>
    </source>
</evidence>
<dbReference type="HOGENOM" id="CLU_053715_0_0_1"/>
<evidence type="ECO:0000256" key="1">
    <source>
        <dbReference type="SAM" id="MobiDB-lite"/>
    </source>
</evidence>
<feature type="region of interest" description="Disordered" evidence="1">
    <location>
        <begin position="1"/>
        <end position="25"/>
    </location>
</feature>
<dbReference type="STRING" id="650164.K5W869"/>
<gene>
    <name evidence="2" type="ORF">PHACADRAFT_94269</name>
</gene>
<dbReference type="InParanoid" id="K5W869"/>
<reference evidence="2 3" key="1">
    <citation type="journal article" date="2012" name="BMC Genomics">
        <title>Comparative genomics of the white-rot fungi, Phanerochaete carnosa and P. chrysosporium, to elucidate the genetic basis of the distinct wood types they colonize.</title>
        <authorList>
            <person name="Suzuki H."/>
            <person name="MacDonald J."/>
            <person name="Syed K."/>
            <person name="Salamov A."/>
            <person name="Hori C."/>
            <person name="Aerts A."/>
            <person name="Henrissat B."/>
            <person name="Wiebenga A."/>
            <person name="vanKuyk P.A."/>
            <person name="Barry K."/>
            <person name="Lindquist E."/>
            <person name="LaButti K."/>
            <person name="Lapidus A."/>
            <person name="Lucas S."/>
            <person name="Coutinho P."/>
            <person name="Gong Y."/>
            <person name="Samejima M."/>
            <person name="Mahadevan R."/>
            <person name="Abou-Zaid M."/>
            <person name="de Vries R.P."/>
            <person name="Igarashi K."/>
            <person name="Yadav J.S."/>
            <person name="Grigoriev I.V."/>
            <person name="Master E.R."/>
        </authorList>
    </citation>
    <scope>NUCLEOTIDE SEQUENCE [LARGE SCALE GENOMIC DNA]</scope>
    <source>
        <strain evidence="2 3">HHB-10118-sp</strain>
    </source>
</reference>
<sequence>RGEQFRHQQNLLRSPSHIPTSLQTKPTLPLAQIFGTGSGSSDAGMRPQVTLVEGVPTYAYPNGAVPGPRPPRSWMLLFDEGERREPKWRAIALRLLFEDLRVPPWVCDVREEGEGGYMVPPLALECARMLLEAYGDTEDWAEVARYIPAHVRRDLVRWYAVRKPLGNATLYTLYGEEAHAEGELLVVGPEATLRRVALVKGKQTNRRMQPAQSTEREEATWDEFDSWDEPGDTTTPLTTFALVMTPLPNELLTYLPPTLTHLALLALPQPVRVYRLPEISPLLETLDLSYNDWLSNNGSTAEGSLERVPWRRWQRLRVLGLRVCGIGADIATKVNVERWTDVEIVGLDEPISRSTSNRES</sequence>
<dbReference type="Proteomes" id="UP000008370">
    <property type="component" value="Unassembled WGS sequence"/>
</dbReference>
<dbReference type="OrthoDB" id="3264363at2759"/>
<dbReference type="GeneID" id="18920854"/>
<protein>
    <submittedName>
        <fullName evidence="2">Uncharacterized protein</fullName>
    </submittedName>
</protein>
<organism evidence="2 3">
    <name type="scientific">Phanerochaete carnosa (strain HHB-10118-sp)</name>
    <name type="common">White-rot fungus</name>
    <name type="synonym">Peniophora carnosa</name>
    <dbReference type="NCBI Taxonomy" id="650164"/>
    <lineage>
        <taxon>Eukaryota</taxon>
        <taxon>Fungi</taxon>
        <taxon>Dikarya</taxon>
        <taxon>Basidiomycota</taxon>
        <taxon>Agaricomycotina</taxon>
        <taxon>Agaricomycetes</taxon>
        <taxon>Polyporales</taxon>
        <taxon>Phanerochaetaceae</taxon>
        <taxon>Phanerochaete</taxon>
    </lineage>
</organism>
<accession>K5W869</accession>
<proteinExistence type="predicted"/>
<dbReference type="KEGG" id="pco:PHACADRAFT_94269"/>
<dbReference type="RefSeq" id="XP_007395666.1">
    <property type="nucleotide sequence ID" value="XM_007395604.1"/>
</dbReference>